<dbReference type="InterPro" id="IPR054549">
    <property type="entry name" value="UVB_sens_RUS_dom"/>
</dbReference>
<feature type="region of interest" description="Disordered" evidence="2">
    <location>
        <begin position="16"/>
        <end position="47"/>
    </location>
</feature>
<proteinExistence type="inferred from homology"/>
<evidence type="ECO:0000256" key="2">
    <source>
        <dbReference type="SAM" id="MobiDB-lite"/>
    </source>
</evidence>
<gene>
    <name evidence="7" type="primary">LOC105036597</name>
</gene>
<dbReference type="Pfam" id="PF04884">
    <property type="entry name" value="UVB_sens_prot"/>
    <property type="match status" value="1"/>
</dbReference>
<dbReference type="Pfam" id="PF24160">
    <property type="entry name" value="UVB_sens_C"/>
    <property type="match status" value="1"/>
</dbReference>
<comment type="similarity">
    <text evidence="1">Belongs to the RUS1 family.</text>
</comment>
<evidence type="ECO:0000256" key="3">
    <source>
        <dbReference type="SAM" id="Phobius"/>
    </source>
</evidence>
<dbReference type="InParanoid" id="A0A6I9QJW4"/>
<keyword evidence="6" id="KW-1185">Reference proteome</keyword>
<evidence type="ECO:0000259" key="5">
    <source>
        <dbReference type="Pfam" id="PF24160"/>
    </source>
</evidence>
<dbReference type="AlphaFoldDB" id="A0A6I9QJW4"/>
<dbReference type="InterPro" id="IPR055412">
    <property type="entry name" value="UVB_sens_C"/>
</dbReference>
<name>A0A6I9QJW4_ELAGV</name>
<feature type="domain" description="Protein root UVB sensitive/RUS" evidence="4">
    <location>
        <begin position="123"/>
        <end position="352"/>
    </location>
</feature>
<dbReference type="PANTHER" id="PTHR12770:SF29">
    <property type="entry name" value="PROTEIN ROOT UVB SENSITIVE 4"/>
    <property type="match status" value="1"/>
</dbReference>
<feature type="transmembrane region" description="Helical" evidence="3">
    <location>
        <begin position="313"/>
        <end position="333"/>
    </location>
</feature>
<dbReference type="Proteomes" id="UP000504607">
    <property type="component" value="Unplaced"/>
</dbReference>
<accession>A0A6I9QJW4</accession>
<dbReference type="OrthoDB" id="364779at2759"/>
<keyword evidence="3" id="KW-1133">Transmembrane helix</keyword>
<protein>
    <submittedName>
        <fullName evidence="7">Protein root UVB sensitive 4 isoform X1</fullName>
    </submittedName>
</protein>
<sequence>MQSAFHLNVHSHLHQSPWHHRKTPGFRSSIDQSNSVRPNLSLPPKNPIFSKPSKFSSRFKLGEIEGCEGRSLLPLPIVVHRSGKSSRYLWEGAHLQLVGFDREPADGFRSGDGFQRLFQMLGEAIRNLFVPRQVQDNYMGYLKWKLVHRVSSSALQVLATQAMFRAIGIGSSHSLPSAAALNWVLKDGLGRLSRCIYTASVGSAFDTNLKRVRFSTSALFILSIGIELLTPAFPQYFLLLATVANIAKSVSLAAHLATGSAIHRSFAITDNLGEVAAKSQIQTVCFDNLGLLFAALLNILCKINQRFQGGLPLVYPIFAAVYLFAMFQGLKFVHLQTLTKDRLEIIINMWLCSGVVPSPAEVSSKESMDILMNKVRFGSGSKPWPIRIGCLDPKDSSSMVSILTIPSLSHEDLYFICMETSQKGLMRKQLGILLALLETAASSDVIIGLLQACLIRRTLLARSSSICNSSSTEDSMLAEWFKVVEDSKLHAIRESTHLIEELQRAGWVVKNILLNSQEQIRYSLVREDAYTRIH</sequence>
<evidence type="ECO:0000256" key="1">
    <source>
        <dbReference type="ARBA" id="ARBA00007558"/>
    </source>
</evidence>
<dbReference type="RefSeq" id="XP_010910650.1">
    <property type="nucleotide sequence ID" value="XM_010912348.3"/>
</dbReference>
<feature type="transmembrane region" description="Helical" evidence="3">
    <location>
        <begin position="218"/>
        <end position="238"/>
    </location>
</feature>
<organism evidence="6 7">
    <name type="scientific">Elaeis guineensis var. tenera</name>
    <name type="common">Oil palm</name>
    <dbReference type="NCBI Taxonomy" id="51953"/>
    <lineage>
        <taxon>Eukaryota</taxon>
        <taxon>Viridiplantae</taxon>
        <taxon>Streptophyta</taxon>
        <taxon>Embryophyta</taxon>
        <taxon>Tracheophyta</taxon>
        <taxon>Spermatophyta</taxon>
        <taxon>Magnoliopsida</taxon>
        <taxon>Liliopsida</taxon>
        <taxon>Arecaceae</taxon>
        <taxon>Arecoideae</taxon>
        <taxon>Cocoseae</taxon>
        <taxon>Elaeidinae</taxon>
        <taxon>Elaeis</taxon>
    </lineage>
</organism>
<dbReference type="PANTHER" id="PTHR12770">
    <property type="entry name" value="RUS1 FAMILY PROTEIN C16ORF58"/>
    <property type="match status" value="1"/>
</dbReference>
<evidence type="ECO:0000313" key="7">
    <source>
        <dbReference type="RefSeq" id="XP_010910650.1"/>
    </source>
</evidence>
<keyword evidence="3" id="KW-0472">Membrane</keyword>
<evidence type="ECO:0000259" key="4">
    <source>
        <dbReference type="Pfam" id="PF04884"/>
    </source>
</evidence>
<evidence type="ECO:0000313" key="6">
    <source>
        <dbReference type="Proteomes" id="UP000504607"/>
    </source>
</evidence>
<dbReference type="InterPro" id="IPR006968">
    <property type="entry name" value="RUS_fam"/>
</dbReference>
<feature type="domain" description="Root UVB sensitive protein C-terminal" evidence="5">
    <location>
        <begin position="431"/>
        <end position="518"/>
    </location>
</feature>
<feature type="compositionally biased region" description="Polar residues" evidence="2">
    <location>
        <begin position="29"/>
        <end position="38"/>
    </location>
</feature>
<keyword evidence="3" id="KW-0812">Transmembrane</keyword>
<reference evidence="7" key="1">
    <citation type="submission" date="2025-08" db="UniProtKB">
        <authorList>
            <consortium name="RefSeq"/>
        </authorList>
    </citation>
    <scope>IDENTIFICATION</scope>
</reference>